<gene>
    <name evidence="2" type="ORF">SDC9_98939</name>
</gene>
<organism evidence="2">
    <name type="scientific">bioreactor metagenome</name>
    <dbReference type="NCBI Taxonomy" id="1076179"/>
    <lineage>
        <taxon>unclassified sequences</taxon>
        <taxon>metagenomes</taxon>
        <taxon>ecological metagenomes</taxon>
    </lineage>
</organism>
<evidence type="ECO:0000313" key="2">
    <source>
        <dbReference type="EMBL" id="MPM52183.1"/>
    </source>
</evidence>
<sequence length="138" mass="15626">MQGRALAARRAAAQMGQNGGQDDHGRHAQRHGLVFPYRHQNKIGARIRLHSPGAVEKYDYHAEQRQEKQQPGVTRPQLRGILDTQMKFHPGGAHNQSCGARQQEPFKKRAGMVQVRLQTKVQAYQHPLTRNEQEMCGS</sequence>
<feature type="compositionally biased region" description="Low complexity" evidence="1">
    <location>
        <begin position="1"/>
        <end position="16"/>
    </location>
</feature>
<accession>A0A645AMW4</accession>
<feature type="region of interest" description="Disordered" evidence="1">
    <location>
        <begin position="1"/>
        <end position="27"/>
    </location>
</feature>
<dbReference type="EMBL" id="VSSQ01013746">
    <property type="protein sequence ID" value="MPM52183.1"/>
    <property type="molecule type" value="Genomic_DNA"/>
</dbReference>
<comment type="caution">
    <text evidence="2">The sequence shown here is derived from an EMBL/GenBank/DDBJ whole genome shotgun (WGS) entry which is preliminary data.</text>
</comment>
<evidence type="ECO:0000256" key="1">
    <source>
        <dbReference type="SAM" id="MobiDB-lite"/>
    </source>
</evidence>
<name>A0A645AMW4_9ZZZZ</name>
<reference evidence="2" key="1">
    <citation type="submission" date="2019-08" db="EMBL/GenBank/DDBJ databases">
        <authorList>
            <person name="Kucharzyk K."/>
            <person name="Murdoch R.W."/>
            <person name="Higgins S."/>
            <person name="Loffler F."/>
        </authorList>
    </citation>
    <scope>NUCLEOTIDE SEQUENCE</scope>
</reference>
<protein>
    <submittedName>
        <fullName evidence="2">Uncharacterized protein</fullName>
    </submittedName>
</protein>
<dbReference type="AlphaFoldDB" id="A0A645AMW4"/>
<proteinExistence type="predicted"/>